<organism evidence="1 2">
    <name type="scientific">Aureimonas pseudogalii</name>
    <dbReference type="NCBI Taxonomy" id="1744844"/>
    <lineage>
        <taxon>Bacteria</taxon>
        <taxon>Pseudomonadati</taxon>
        <taxon>Pseudomonadota</taxon>
        <taxon>Alphaproteobacteria</taxon>
        <taxon>Hyphomicrobiales</taxon>
        <taxon>Aurantimonadaceae</taxon>
        <taxon>Aureimonas</taxon>
    </lineage>
</organism>
<proteinExistence type="predicted"/>
<dbReference type="EMBL" id="JACIEK010000029">
    <property type="protein sequence ID" value="MBB4000750.1"/>
    <property type="molecule type" value="Genomic_DNA"/>
</dbReference>
<dbReference type="Proteomes" id="UP000542776">
    <property type="component" value="Unassembled WGS sequence"/>
</dbReference>
<dbReference type="RefSeq" id="WP_183202753.1">
    <property type="nucleotide sequence ID" value="NZ_JACIEK010000029.1"/>
</dbReference>
<dbReference type="AlphaFoldDB" id="A0A7W6MME0"/>
<sequence length="88" mass="10154">MTAIIVSHRPADPGVYRFDLISTLRVGWRAMRRHREAHRILVALSRKPPRLLRDMGIDPERLYETLDGTFDEVGPAHLSRLLRSHGET</sequence>
<evidence type="ECO:0000313" key="2">
    <source>
        <dbReference type="Proteomes" id="UP000542776"/>
    </source>
</evidence>
<name>A0A7W6MME0_9HYPH</name>
<gene>
    <name evidence="1" type="ORF">GGR04_004630</name>
</gene>
<comment type="caution">
    <text evidence="1">The sequence shown here is derived from an EMBL/GenBank/DDBJ whole genome shotgun (WGS) entry which is preliminary data.</text>
</comment>
<protein>
    <submittedName>
        <fullName evidence="1">Uncharacterized protein YjiS (DUF1127 family)</fullName>
    </submittedName>
</protein>
<accession>A0A7W6MME0</accession>
<evidence type="ECO:0000313" key="1">
    <source>
        <dbReference type="EMBL" id="MBB4000750.1"/>
    </source>
</evidence>
<reference evidence="1 2" key="1">
    <citation type="submission" date="2020-08" db="EMBL/GenBank/DDBJ databases">
        <title>Genomic Encyclopedia of Type Strains, Phase IV (KMG-IV): sequencing the most valuable type-strain genomes for metagenomic binning, comparative biology and taxonomic classification.</title>
        <authorList>
            <person name="Goeker M."/>
        </authorList>
    </citation>
    <scope>NUCLEOTIDE SEQUENCE [LARGE SCALE GENOMIC DNA]</scope>
    <source>
        <strain evidence="1 2">DSM 102238</strain>
    </source>
</reference>
<keyword evidence="2" id="KW-1185">Reference proteome</keyword>